<dbReference type="Proteomes" id="UP000521872">
    <property type="component" value="Unassembled WGS sequence"/>
</dbReference>
<comment type="caution">
    <text evidence="6">The sequence shown here is derived from an EMBL/GenBank/DDBJ whole genome shotgun (WGS) entry which is preliminary data.</text>
</comment>
<evidence type="ECO:0000256" key="2">
    <source>
        <dbReference type="ARBA" id="ARBA00022771"/>
    </source>
</evidence>
<keyword evidence="2 4" id="KW-0863">Zinc-finger</keyword>
<dbReference type="AlphaFoldDB" id="A0A8H4VNK2"/>
<keyword evidence="3" id="KW-0862">Zinc</keyword>
<evidence type="ECO:0000256" key="4">
    <source>
        <dbReference type="PROSITE-ProRule" id="PRU00134"/>
    </source>
</evidence>
<keyword evidence="7" id="KW-1185">Reference proteome</keyword>
<dbReference type="EMBL" id="JAACJL010000030">
    <property type="protein sequence ID" value="KAF4617231.1"/>
    <property type="molecule type" value="Genomic_DNA"/>
</dbReference>
<dbReference type="InterPro" id="IPR002893">
    <property type="entry name" value="Znf_MYND"/>
</dbReference>
<name>A0A8H4VNK2_9AGAR</name>
<evidence type="ECO:0000256" key="3">
    <source>
        <dbReference type="ARBA" id="ARBA00022833"/>
    </source>
</evidence>
<accession>A0A8H4VNK2</accession>
<gene>
    <name evidence="6" type="ORF">D9613_006206</name>
</gene>
<dbReference type="GO" id="GO:0008270">
    <property type="term" value="F:zinc ion binding"/>
    <property type="evidence" value="ECO:0007669"/>
    <property type="project" value="UniProtKB-KW"/>
</dbReference>
<evidence type="ECO:0000313" key="6">
    <source>
        <dbReference type="EMBL" id="KAF4617231.1"/>
    </source>
</evidence>
<evidence type="ECO:0000256" key="1">
    <source>
        <dbReference type="ARBA" id="ARBA00022723"/>
    </source>
</evidence>
<dbReference type="Gene3D" id="6.10.140.2220">
    <property type="match status" value="1"/>
</dbReference>
<protein>
    <recommendedName>
        <fullName evidence="5">MYND-type domain-containing protein</fullName>
    </recommendedName>
</protein>
<evidence type="ECO:0000313" key="7">
    <source>
        <dbReference type="Proteomes" id="UP000521872"/>
    </source>
</evidence>
<reference evidence="6 7" key="1">
    <citation type="submission" date="2019-12" db="EMBL/GenBank/DDBJ databases">
        <authorList>
            <person name="Floudas D."/>
            <person name="Bentzer J."/>
            <person name="Ahren D."/>
            <person name="Johansson T."/>
            <person name="Persson P."/>
            <person name="Tunlid A."/>
        </authorList>
    </citation>
    <scope>NUCLEOTIDE SEQUENCE [LARGE SCALE GENOMIC DNA]</scope>
    <source>
        <strain evidence="6 7">CBS 102.39</strain>
    </source>
</reference>
<organism evidence="6 7">
    <name type="scientific">Agrocybe pediades</name>
    <dbReference type="NCBI Taxonomy" id="84607"/>
    <lineage>
        <taxon>Eukaryota</taxon>
        <taxon>Fungi</taxon>
        <taxon>Dikarya</taxon>
        <taxon>Basidiomycota</taxon>
        <taxon>Agaricomycotina</taxon>
        <taxon>Agaricomycetes</taxon>
        <taxon>Agaricomycetidae</taxon>
        <taxon>Agaricales</taxon>
        <taxon>Agaricineae</taxon>
        <taxon>Strophariaceae</taxon>
        <taxon>Agrocybe</taxon>
    </lineage>
</organism>
<feature type="domain" description="MYND-type" evidence="5">
    <location>
        <begin position="29"/>
        <end position="67"/>
    </location>
</feature>
<dbReference type="Pfam" id="PF01753">
    <property type="entry name" value="zf-MYND"/>
    <property type="match status" value="1"/>
</dbReference>
<keyword evidence="1" id="KW-0479">Metal-binding</keyword>
<evidence type="ECO:0000259" key="5">
    <source>
        <dbReference type="PROSITE" id="PS50865"/>
    </source>
</evidence>
<dbReference type="SUPFAM" id="SSF144232">
    <property type="entry name" value="HIT/MYND zinc finger-like"/>
    <property type="match status" value="1"/>
</dbReference>
<dbReference type="PROSITE" id="PS50865">
    <property type="entry name" value="ZF_MYND_2"/>
    <property type="match status" value="1"/>
</dbReference>
<proteinExistence type="predicted"/>
<sequence>MSTPGADGGRAMSLPIAEMKDMKCAYQFCSTTSKDAQLRLCAGCKEAVYCSPQCQKLDWKKCHKPTCSKTQILNLESYHAILAYISHLCHEHPAVPTHFALEEYVGYIDSPPDEEGEVPPIVLHGRPLPEESVSLREWWKTAPSDRDRIRLCQRLKYDGHVLPIVLATCIALAAELYATDVSPSSSPNDRHLRLAIANSPVTDFGIVMGIVNVGAENRLAFHNLLTEEWSLNQDSSDHYWIYFKTLAGDDFFLDSGMFPFNLTCMVNVAPYKFPMMTEVDEIPAFFFTTSTNETAPTVLDGGVWIEDTRFSILRESTLEPLFRLTCEGGLSDKEAMTALYSFMDKISLHDCTESERNLLKVFVNIARKTIRSNALGKHYLQFPERPDLIFWAPSEFLDDPEIEHKTVKRVKVLARKINKGEITQWEAQDMLAAWQKKQKAKKK</sequence>